<evidence type="ECO:0000313" key="6">
    <source>
        <dbReference type="EMBL" id="PWB09678.1"/>
    </source>
</evidence>
<dbReference type="InterPro" id="IPR024732">
    <property type="entry name" value="NAGLU_C"/>
</dbReference>
<dbReference type="Pfam" id="PF12972">
    <property type="entry name" value="NAGLU_C"/>
    <property type="match status" value="1"/>
</dbReference>
<dbReference type="PANTHER" id="PTHR12872">
    <property type="entry name" value="ALPHA-N-ACETYLGLUCOSAMINIDASE"/>
    <property type="match status" value="1"/>
</dbReference>
<sequence>MLLCKQKSMKFRSVLSLVALCMISLSAKSMSPVDSLAMRVTEGTSAGRIIFNEIPSAGPEFFEISADSGRVVIDGNSKVALATGLNWYLKYVAGIHISWNNLTQPLPDKLPLPKETIRKKASVADRYYLNYCTFSYSMPFWDEERWMKEIDWMALHGINMPLMMTGIETVWRNLLKKLGYDDEEIGRFISGPAFLAWWQMNNLEGWGGPLPDQWYDRQSALQHKIVARMRSLGIEPVYPGYAGMVPHDINSKLGYKVADPGKWCGFVRPAFLSPDTEEFSYLADLYYQELDSLYGKAKYYSMDPFHEGGNTSGVDLPLAGRRIAEAMKRTNPESSWVIQSWGGNPMLAMIDTVKAGDMKVLDLYSDKDAKWRRKGIYADHEWIYCMLLNFGGNVGLHGRMDMFVDGFYDAQEADSLHRLTGVGLTPEGIENNPVMYELAMELPWRSERFDTREWLRSYLTARYGREVTPEVMAAWDALRNTVYNAPIEMEGQGTVESLFCARPSWNPRSASTWGSSELFYSPDSTAKAAALMLQAAPDYVGNANYAFDLADIRRQANADEGNRLIRLMSDLHDRGITDSLTIVSDRFLNLILEQDSTLARQPEMCVDTWLDDAACLAGDDDNIRKLYRRNAAQLITVWGDSVASNLRGLHDYSHREWSGLLRELYYQRWKAFFDSELRGAPKPDYYLMETEWVRRREQNQ</sequence>
<dbReference type="GO" id="GO:0005975">
    <property type="term" value="P:carbohydrate metabolic process"/>
    <property type="evidence" value="ECO:0007669"/>
    <property type="project" value="UniProtKB-ARBA"/>
</dbReference>
<organism evidence="6 7">
    <name type="scientific">Paramuribaculum intestinale</name>
    <dbReference type="NCBI Taxonomy" id="2094151"/>
    <lineage>
        <taxon>Bacteria</taxon>
        <taxon>Pseudomonadati</taxon>
        <taxon>Bacteroidota</taxon>
        <taxon>Bacteroidia</taxon>
        <taxon>Bacteroidales</taxon>
        <taxon>Muribaculaceae</taxon>
        <taxon>Paramuribaculum</taxon>
    </lineage>
</organism>
<proteinExistence type="predicted"/>
<dbReference type="InterPro" id="IPR007781">
    <property type="entry name" value="NAGLU"/>
</dbReference>
<evidence type="ECO:0000259" key="5">
    <source>
        <dbReference type="Pfam" id="PF12972"/>
    </source>
</evidence>
<dbReference type="InterPro" id="IPR029018">
    <property type="entry name" value="Hex-like_dom2"/>
</dbReference>
<accession>A0A2V1IZT9</accession>
<feature type="chain" id="PRO_5016150699" evidence="2">
    <location>
        <begin position="28"/>
        <end position="700"/>
    </location>
</feature>
<dbReference type="Gene3D" id="1.20.120.670">
    <property type="entry name" value="N-acetyl-b-d-glucoasminidase"/>
    <property type="match status" value="1"/>
</dbReference>
<gene>
    <name evidence="6" type="ORF">C5O25_00270</name>
</gene>
<dbReference type="EMBL" id="PUBV01000001">
    <property type="protein sequence ID" value="PWB09678.1"/>
    <property type="molecule type" value="Genomic_DNA"/>
</dbReference>
<evidence type="ECO:0000259" key="3">
    <source>
        <dbReference type="Pfam" id="PF05089"/>
    </source>
</evidence>
<feature type="domain" description="Alpha-N-acetylglucosaminidase tim-barrel" evidence="3">
    <location>
        <begin position="126"/>
        <end position="445"/>
    </location>
</feature>
<dbReference type="PANTHER" id="PTHR12872:SF1">
    <property type="entry name" value="ALPHA-N-ACETYLGLUCOSAMINIDASE"/>
    <property type="match status" value="1"/>
</dbReference>
<reference evidence="7" key="1">
    <citation type="submission" date="2018-02" db="EMBL/GenBank/DDBJ databases">
        <authorList>
            <person name="Clavel T."/>
            <person name="Strowig T."/>
        </authorList>
    </citation>
    <scope>NUCLEOTIDE SEQUENCE [LARGE SCALE GENOMIC DNA]</scope>
    <source>
        <strain evidence="7">DSM 100764</strain>
    </source>
</reference>
<evidence type="ECO:0000256" key="1">
    <source>
        <dbReference type="ARBA" id="ARBA00022801"/>
    </source>
</evidence>
<dbReference type="Proteomes" id="UP000244925">
    <property type="component" value="Unassembled WGS sequence"/>
</dbReference>
<comment type="caution">
    <text evidence="6">The sequence shown here is derived from an EMBL/GenBank/DDBJ whole genome shotgun (WGS) entry which is preliminary data.</text>
</comment>
<dbReference type="InterPro" id="IPR024733">
    <property type="entry name" value="NAGLU_tim-barrel"/>
</dbReference>
<keyword evidence="7" id="KW-1185">Reference proteome</keyword>
<dbReference type="Gene3D" id="3.30.379.10">
    <property type="entry name" value="Chitobiase/beta-hexosaminidase domain 2-like"/>
    <property type="match status" value="1"/>
</dbReference>
<protein>
    <submittedName>
        <fullName evidence="6">Alpha-N-acetylglucosaminidase</fullName>
    </submittedName>
</protein>
<feature type="signal peptide" evidence="2">
    <location>
        <begin position="1"/>
        <end position="27"/>
    </location>
</feature>
<name>A0A2V1IZT9_9BACT</name>
<dbReference type="InterPro" id="IPR024240">
    <property type="entry name" value="NAGLU_N"/>
</dbReference>
<dbReference type="GO" id="GO:0016787">
    <property type="term" value="F:hydrolase activity"/>
    <property type="evidence" value="ECO:0007669"/>
    <property type="project" value="UniProtKB-KW"/>
</dbReference>
<dbReference type="AlphaFoldDB" id="A0A2V1IZT9"/>
<dbReference type="Pfam" id="PF12971">
    <property type="entry name" value="NAGLU_N"/>
    <property type="match status" value="1"/>
</dbReference>
<evidence type="ECO:0000313" key="7">
    <source>
        <dbReference type="Proteomes" id="UP000244925"/>
    </source>
</evidence>
<evidence type="ECO:0000259" key="4">
    <source>
        <dbReference type="Pfam" id="PF12971"/>
    </source>
</evidence>
<feature type="domain" description="Alpha-N-acetylglucosaminidase C-terminal" evidence="5">
    <location>
        <begin position="454"/>
        <end position="676"/>
    </location>
</feature>
<dbReference type="Pfam" id="PF05089">
    <property type="entry name" value="NAGLU"/>
    <property type="match status" value="1"/>
</dbReference>
<evidence type="ECO:0000256" key="2">
    <source>
        <dbReference type="SAM" id="SignalP"/>
    </source>
</evidence>
<dbReference type="Gene3D" id="3.20.20.80">
    <property type="entry name" value="Glycosidases"/>
    <property type="match status" value="1"/>
</dbReference>
<keyword evidence="2" id="KW-0732">Signal</keyword>
<feature type="domain" description="Alpha-N-acetylglucosaminidase N-terminal" evidence="4">
    <location>
        <begin position="32"/>
        <end position="111"/>
    </location>
</feature>
<keyword evidence="1" id="KW-0378">Hydrolase</keyword>